<evidence type="ECO:0000256" key="5">
    <source>
        <dbReference type="ARBA" id="ARBA00022753"/>
    </source>
</evidence>
<feature type="transmembrane region" description="Helical" evidence="11">
    <location>
        <begin position="27"/>
        <end position="49"/>
    </location>
</feature>
<proteinExistence type="inferred from homology"/>
<dbReference type="RefSeq" id="WP_328852230.1">
    <property type="nucleotide sequence ID" value="NZ_CP108084.1"/>
</dbReference>
<feature type="transmembrane region" description="Helical" evidence="11">
    <location>
        <begin position="55"/>
        <end position="75"/>
    </location>
</feature>
<evidence type="ECO:0000256" key="2">
    <source>
        <dbReference type="ARBA" id="ARBA00004644"/>
    </source>
</evidence>
<evidence type="ECO:0000256" key="9">
    <source>
        <dbReference type="ARBA" id="ARBA00023136"/>
    </source>
</evidence>
<evidence type="ECO:0000256" key="8">
    <source>
        <dbReference type="ARBA" id="ARBA00023018"/>
    </source>
</evidence>
<keyword evidence="8" id="KW-0770">Synapse</keyword>
<dbReference type="Proteomes" id="UP001432190">
    <property type="component" value="Chromosome"/>
</dbReference>
<comment type="similarity">
    <text evidence="3">Belongs to the TMEM163 family.</text>
</comment>
<dbReference type="PANTHER" id="PTHR31937">
    <property type="entry name" value="TRANSMEMBRANE PROTEIN 163"/>
    <property type="match status" value="1"/>
</dbReference>
<keyword evidence="6" id="KW-0862">Zinc</keyword>
<evidence type="ECO:0000256" key="3">
    <source>
        <dbReference type="ARBA" id="ARBA00008731"/>
    </source>
</evidence>
<dbReference type="InterPro" id="IPR026765">
    <property type="entry name" value="Tmem163"/>
</dbReference>
<name>A0ABZ1S8E1_9ACTN</name>
<sequence>MNLPLVDLAAAGPTPARRRVLARRVRLLVAATITYNVVEAVVAITAGSIASSTALIGFGLDSVIEVSSAAAVAWQFAGRDPEAREKVALRIIAVSFFALAAYVTVESVRALVGGAQAEHSSIGLVLAALSLAIMPVLSYAQRRAGRELGSRSAVADSKQTLLCTYLSAVLLVGLGLNSLFGWSWADPVAALVIAAVAVKEGREAWRGDACCTVAAPLADTGAGGDGCGCQPGCSCCAGTGRGPAAGAGRGAREGG</sequence>
<keyword evidence="10" id="KW-0968">Cytoplasmic vesicle</keyword>
<reference evidence="13" key="1">
    <citation type="submission" date="2022-10" db="EMBL/GenBank/DDBJ databases">
        <title>The complete genomes of actinobacterial strains from the NBC collection.</title>
        <authorList>
            <person name="Joergensen T.S."/>
            <person name="Alvarez Arevalo M."/>
            <person name="Sterndorff E.B."/>
            <person name="Faurdal D."/>
            <person name="Vuksanovic O."/>
            <person name="Mourched A.-S."/>
            <person name="Charusanti P."/>
            <person name="Shaw S."/>
            <person name="Blin K."/>
            <person name="Weber T."/>
        </authorList>
    </citation>
    <scope>NUCLEOTIDE SEQUENCE</scope>
    <source>
        <strain evidence="13">NBC_00256</strain>
    </source>
</reference>
<evidence type="ECO:0000313" key="14">
    <source>
        <dbReference type="Proteomes" id="UP001432190"/>
    </source>
</evidence>
<keyword evidence="5" id="KW-0967">Endosome</keyword>
<evidence type="ECO:0000256" key="4">
    <source>
        <dbReference type="ARBA" id="ARBA00022692"/>
    </source>
</evidence>
<feature type="transmembrane region" description="Helical" evidence="11">
    <location>
        <begin position="87"/>
        <end position="105"/>
    </location>
</feature>
<keyword evidence="9 11" id="KW-0472">Membrane</keyword>
<accession>A0ABZ1S8E1</accession>
<evidence type="ECO:0000259" key="12">
    <source>
        <dbReference type="Pfam" id="PF01545"/>
    </source>
</evidence>
<evidence type="ECO:0000256" key="6">
    <source>
        <dbReference type="ARBA" id="ARBA00022833"/>
    </source>
</evidence>
<evidence type="ECO:0000256" key="7">
    <source>
        <dbReference type="ARBA" id="ARBA00022989"/>
    </source>
</evidence>
<organism evidence="13 14">
    <name type="scientific">Micromonospora globbae</name>
    <dbReference type="NCBI Taxonomy" id="1894969"/>
    <lineage>
        <taxon>Bacteria</taxon>
        <taxon>Bacillati</taxon>
        <taxon>Actinomycetota</taxon>
        <taxon>Actinomycetes</taxon>
        <taxon>Micromonosporales</taxon>
        <taxon>Micromonosporaceae</taxon>
        <taxon>Micromonospora</taxon>
    </lineage>
</organism>
<feature type="transmembrane region" description="Helical" evidence="11">
    <location>
        <begin position="161"/>
        <end position="185"/>
    </location>
</feature>
<keyword evidence="4 11" id="KW-0812">Transmembrane</keyword>
<keyword evidence="14" id="KW-1185">Reference proteome</keyword>
<comment type="subcellular location">
    <subcellularLocation>
        <location evidence="2">Cytoplasmic vesicle</location>
        <location evidence="2">Secretory vesicle</location>
        <location evidence="2">Synaptic vesicle membrane</location>
        <topology evidence="2">Multi-pass membrane protein</topology>
    </subcellularLocation>
    <subcellularLocation>
        <location evidence="1">Early endosome membrane</location>
    </subcellularLocation>
</comment>
<dbReference type="EMBL" id="CP108084">
    <property type="protein sequence ID" value="WUP50705.1"/>
    <property type="molecule type" value="Genomic_DNA"/>
</dbReference>
<dbReference type="SUPFAM" id="SSF161111">
    <property type="entry name" value="Cation efflux protein transmembrane domain-like"/>
    <property type="match status" value="1"/>
</dbReference>
<evidence type="ECO:0000256" key="11">
    <source>
        <dbReference type="SAM" id="Phobius"/>
    </source>
</evidence>
<gene>
    <name evidence="13" type="ORF">OG994_04090</name>
</gene>
<evidence type="ECO:0000256" key="10">
    <source>
        <dbReference type="ARBA" id="ARBA00023329"/>
    </source>
</evidence>
<dbReference type="Gene3D" id="1.20.1510.10">
    <property type="entry name" value="Cation efflux protein transmembrane domain"/>
    <property type="match status" value="1"/>
</dbReference>
<keyword evidence="7 11" id="KW-1133">Transmembrane helix</keyword>
<protein>
    <submittedName>
        <fullName evidence="13">Cation transporter</fullName>
    </submittedName>
</protein>
<feature type="transmembrane region" description="Helical" evidence="11">
    <location>
        <begin position="120"/>
        <end position="140"/>
    </location>
</feature>
<evidence type="ECO:0000313" key="13">
    <source>
        <dbReference type="EMBL" id="WUP50705.1"/>
    </source>
</evidence>
<dbReference type="InterPro" id="IPR027469">
    <property type="entry name" value="Cation_efflux_TMD_sf"/>
</dbReference>
<evidence type="ECO:0000256" key="1">
    <source>
        <dbReference type="ARBA" id="ARBA00004146"/>
    </source>
</evidence>
<dbReference type="InterPro" id="IPR058533">
    <property type="entry name" value="Cation_efflux_TM"/>
</dbReference>
<dbReference type="Pfam" id="PF01545">
    <property type="entry name" value="Cation_efflux"/>
    <property type="match status" value="1"/>
</dbReference>
<dbReference type="PANTHER" id="PTHR31937:SF2">
    <property type="entry name" value="TRANSMEMBRANE PROTEIN 163"/>
    <property type="match status" value="1"/>
</dbReference>
<feature type="domain" description="Cation efflux protein transmembrane" evidence="12">
    <location>
        <begin position="32"/>
        <end position="203"/>
    </location>
</feature>